<keyword evidence="1 4" id="KW-0378">Hydrolase</keyword>
<organism evidence="4 5">
    <name type="scientific">Streptomyces jumonjinensis</name>
    <dbReference type="NCBI Taxonomy" id="1945"/>
    <lineage>
        <taxon>Bacteria</taxon>
        <taxon>Bacillati</taxon>
        <taxon>Actinomycetota</taxon>
        <taxon>Actinomycetes</taxon>
        <taxon>Kitasatosporales</taxon>
        <taxon>Streptomycetaceae</taxon>
        <taxon>Streptomyces</taxon>
    </lineage>
</organism>
<dbReference type="PANTHER" id="PTHR43056">
    <property type="entry name" value="PEPTIDASE S9 PROLYL OLIGOPEPTIDASE"/>
    <property type="match status" value="1"/>
</dbReference>
<dbReference type="Proteomes" id="UP000419138">
    <property type="component" value="Unassembled WGS sequence"/>
</dbReference>
<reference evidence="4 5" key="1">
    <citation type="submission" date="2019-05" db="EMBL/GenBank/DDBJ databases">
        <title>Comparative genomics and metabolomics analyses of clavulanic acid producing Streptomyces species provides insight into specialized metabolism and evolution of beta-lactam biosynthetic gene clusters.</title>
        <authorList>
            <person name="Moore M.A."/>
            <person name="Cruz-Morales P."/>
            <person name="Barona Gomez F."/>
            <person name="Kapil T."/>
        </authorList>
    </citation>
    <scope>NUCLEOTIDE SEQUENCE [LARGE SCALE GENOMIC DNA]</scope>
    <source>
        <strain evidence="4 5">NRRL 5741</strain>
    </source>
</reference>
<dbReference type="Pfam" id="PF02129">
    <property type="entry name" value="Peptidase_S15"/>
    <property type="match status" value="1"/>
</dbReference>
<dbReference type="InterPro" id="IPR013736">
    <property type="entry name" value="Xaa-Pro_dipept_C"/>
</dbReference>
<dbReference type="InterPro" id="IPR005674">
    <property type="entry name" value="CocE/Ser_esterase"/>
</dbReference>
<evidence type="ECO:0000313" key="4">
    <source>
        <dbReference type="EMBL" id="MQT05346.1"/>
    </source>
</evidence>
<dbReference type="Gene3D" id="2.60.120.260">
    <property type="entry name" value="Galactose-binding domain-like"/>
    <property type="match status" value="1"/>
</dbReference>
<evidence type="ECO:0000256" key="1">
    <source>
        <dbReference type="ARBA" id="ARBA00022801"/>
    </source>
</evidence>
<feature type="region of interest" description="Disordered" evidence="2">
    <location>
        <begin position="366"/>
        <end position="424"/>
    </location>
</feature>
<feature type="domain" description="Xaa-Pro dipeptidyl-peptidase C-terminal" evidence="3">
    <location>
        <begin position="319"/>
        <end position="572"/>
    </location>
</feature>
<dbReference type="PANTHER" id="PTHR43056:SF10">
    <property type="entry name" value="COCE_NOND FAMILY, PUTATIVE (AFU_ORTHOLOGUE AFUA_7G00600)-RELATED"/>
    <property type="match status" value="1"/>
</dbReference>
<dbReference type="RefSeq" id="WP_153526715.1">
    <property type="nucleotide sequence ID" value="NZ_JBEPDZ010000024.1"/>
</dbReference>
<comment type="caution">
    <text evidence="4">The sequence shown here is derived from an EMBL/GenBank/DDBJ whole genome shotgun (WGS) entry which is preliminary data.</text>
</comment>
<dbReference type="InterPro" id="IPR050585">
    <property type="entry name" value="Xaa-Pro_dipeptidyl-ppase/CocE"/>
</dbReference>
<dbReference type="InterPro" id="IPR008979">
    <property type="entry name" value="Galactose-bd-like_sf"/>
</dbReference>
<dbReference type="SUPFAM" id="SSF49785">
    <property type="entry name" value="Galactose-binding domain-like"/>
    <property type="match status" value="1"/>
</dbReference>
<evidence type="ECO:0000256" key="2">
    <source>
        <dbReference type="SAM" id="MobiDB-lite"/>
    </source>
</evidence>
<keyword evidence="5" id="KW-1185">Reference proteome</keyword>
<dbReference type="GO" id="GO:0008239">
    <property type="term" value="F:dipeptidyl-peptidase activity"/>
    <property type="evidence" value="ECO:0007669"/>
    <property type="project" value="InterPro"/>
</dbReference>
<dbReference type="EMBL" id="VCLA01000201">
    <property type="protein sequence ID" value="MQT05346.1"/>
    <property type="molecule type" value="Genomic_DNA"/>
</dbReference>
<dbReference type="Gene3D" id="1.10.3020.10">
    <property type="entry name" value="alpha-amino acid ester hydrolase ( Helical cap domain)"/>
    <property type="match status" value="1"/>
</dbReference>
<dbReference type="OrthoDB" id="5240615at2"/>
<proteinExistence type="predicted"/>
<gene>
    <name evidence="4" type="ORF">FF041_36165</name>
</gene>
<sequence>MTYRVTVGTPVSVRDGTQLATDIWRPETDTPVPALLVRNPYGRHQLANYGFTSPNIFRLVEAGYAVVLQECRGTFGSEGHYTPHIHEGADGADTVAWLARQEWCDGTVGTWGVSYLGMTQWQTAATGVPGLKAIAPSIASADLYRAPYYSPGGALSLDTVLMFATIMSANDALRDLACGTGDPAEPAAIGSAFDDLTAQASITPPTAHPALAARIPWIFGQAMGHPGRDETWRELSALDKAGSITVPALNIGGWYDPFAGETLRAYTEMKRHGGSPEARTGQRLIMGPWTHSSTTGVFPDRSFGFTASADAADMTGAHLAFFDRWLRGRDDPLDRPAPVRIFVMGTDRWRDEEDWPLPDTRYAPYHLDGPGPANTSSGTGTLTVKAPEDDCTDTYLYDPRRPVPTLGGSLMRPTGSAGPVDQRPVESRDDVLCFTSATLDTPVEVTGPVSATLFVSSSAPDTDFTVKLVDVHPDGRAINLCDGIQRMRYRDSLDTPEPMEPGTVYEITVDLIATANVFLPGHRILVEISSSNFPRYDRNSNTGGVIATEHDTQMSTAVNRIHRGPGHPSRITLPVITRETPVR</sequence>
<protein>
    <submittedName>
        <fullName evidence="4">CocE/NonD family hydrolase</fullName>
    </submittedName>
</protein>
<dbReference type="Gene3D" id="3.40.50.1820">
    <property type="entry name" value="alpha/beta hydrolase"/>
    <property type="match status" value="1"/>
</dbReference>
<dbReference type="InterPro" id="IPR029058">
    <property type="entry name" value="AB_hydrolase_fold"/>
</dbReference>
<evidence type="ECO:0000313" key="5">
    <source>
        <dbReference type="Proteomes" id="UP000419138"/>
    </source>
</evidence>
<dbReference type="SMART" id="SM00939">
    <property type="entry name" value="PepX_C"/>
    <property type="match status" value="1"/>
</dbReference>
<accession>A0A646KWF9</accession>
<dbReference type="Pfam" id="PF08530">
    <property type="entry name" value="PepX_C"/>
    <property type="match status" value="1"/>
</dbReference>
<feature type="compositionally biased region" description="Polar residues" evidence="2">
    <location>
        <begin position="373"/>
        <end position="382"/>
    </location>
</feature>
<name>A0A646KWF9_STRJU</name>
<evidence type="ECO:0000259" key="3">
    <source>
        <dbReference type="SMART" id="SM00939"/>
    </source>
</evidence>
<dbReference type="AlphaFoldDB" id="A0A646KWF9"/>
<dbReference type="SUPFAM" id="SSF53474">
    <property type="entry name" value="alpha/beta-Hydrolases"/>
    <property type="match status" value="1"/>
</dbReference>
<dbReference type="NCBIfam" id="TIGR00976">
    <property type="entry name" value="CocE_NonD"/>
    <property type="match status" value="1"/>
</dbReference>
<dbReference type="InterPro" id="IPR000383">
    <property type="entry name" value="Xaa-Pro-like_dom"/>
</dbReference>